<sequence length="521" mass="59599">MGGYDYIRKYARTDDTWQPSTSPSTVGLAQEAIAAICSRKDVSIPMLQSVVSLTSHPSSLHLLGRPKLTQSCILWLSQRQQQDASYPFGHEDGYLYFRVLVLATGVDLILRNKQKYRQTIDILLANERMEDLSVVLMEYVTGVVVQLIHDKIAGADACDMFIGWRRDELFSIKPVMSKAEAAILIEVLYRDRKGFLRAWAGTHAPSLSPLLFILWRCAKQTSMTNRWISFCEIHWRYYIVAGTDHIGTLDEYNKDAREYYEVWLPKGRPVDLEDARTILHAFTQRMQSTSILYPLPDVPTMGSMVSFVVPRSGLMPGVEDLFIPLVQVVFRYFWTSVAGKSLHTKFQLEPEDVATVVHPAFVMVEHLVKRGPSRATEFVKELINLGVIEALSRGFVLIKREPGFDEELKFSPLIRVCHEFSNSLLHVGPPTYRESEFADTFVEWFKTLRYLRSQDSMLNTQTGHTNWYPMSERVWVEIGDILEYDVQVPRAEALSRAFVSSAPVIRVWYTVGHGVTKWTGR</sequence>
<proteinExistence type="predicted"/>
<dbReference type="AlphaFoldDB" id="A0A8H2X9Z8"/>
<accession>A0A8H2X9Z8</accession>
<reference evidence="1" key="1">
    <citation type="submission" date="2021-01" db="EMBL/GenBank/DDBJ databases">
        <authorList>
            <person name="Kaushik A."/>
        </authorList>
    </citation>
    <scope>NUCLEOTIDE SEQUENCE</scope>
    <source>
        <strain evidence="1">AG4-R118</strain>
    </source>
</reference>
<name>A0A8H2X9Z8_9AGAM</name>
<comment type="caution">
    <text evidence="1">The sequence shown here is derived from an EMBL/GenBank/DDBJ whole genome shotgun (WGS) entry which is preliminary data.</text>
</comment>
<gene>
    <name evidence="1" type="ORF">RDB_LOCUS18343</name>
</gene>
<dbReference type="EMBL" id="CAJMWX010000420">
    <property type="protein sequence ID" value="CAE6416964.1"/>
    <property type="molecule type" value="Genomic_DNA"/>
</dbReference>
<dbReference type="Proteomes" id="UP000663888">
    <property type="component" value="Unassembled WGS sequence"/>
</dbReference>
<dbReference type="OrthoDB" id="2423964at2759"/>
<evidence type="ECO:0000313" key="2">
    <source>
        <dbReference type="Proteomes" id="UP000663888"/>
    </source>
</evidence>
<protein>
    <submittedName>
        <fullName evidence="1">Uncharacterized protein</fullName>
    </submittedName>
</protein>
<evidence type="ECO:0000313" key="1">
    <source>
        <dbReference type="EMBL" id="CAE6416964.1"/>
    </source>
</evidence>
<organism evidence="1 2">
    <name type="scientific">Rhizoctonia solani</name>
    <dbReference type="NCBI Taxonomy" id="456999"/>
    <lineage>
        <taxon>Eukaryota</taxon>
        <taxon>Fungi</taxon>
        <taxon>Dikarya</taxon>
        <taxon>Basidiomycota</taxon>
        <taxon>Agaricomycotina</taxon>
        <taxon>Agaricomycetes</taxon>
        <taxon>Cantharellales</taxon>
        <taxon>Ceratobasidiaceae</taxon>
        <taxon>Rhizoctonia</taxon>
    </lineage>
</organism>